<reference evidence="6" key="1">
    <citation type="journal article" date="2023" name="Science">
        <title>Elucidation of the pathway for biosynthesis of saponin adjuvants from the soapbark tree.</title>
        <authorList>
            <person name="Reed J."/>
            <person name="Orme A."/>
            <person name="El-Demerdash A."/>
            <person name="Owen C."/>
            <person name="Martin L.B.B."/>
            <person name="Misra R.C."/>
            <person name="Kikuchi S."/>
            <person name="Rejzek M."/>
            <person name="Martin A.C."/>
            <person name="Harkess A."/>
            <person name="Leebens-Mack J."/>
            <person name="Louveau T."/>
            <person name="Stephenson M.J."/>
            <person name="Osbourn A."/>
        </authorList>
    </citation>
    <scope>NUCLEOTIDE SEQUENCE</scope>
    <source>
        <strain evidence="6">S10</strain>
    </source>
</reference>
<dbReference type="GO" id="GO:0035251">
    <property type="term" value="F:UDP-glucosyltransferase activity"/>
    <property type="evidence" value="ECO:0007669"/>
    <property type="project" value="InterPro"/>
</dbReference>
<dbReference type="AlphaFoldDB" id="A0AAD7LMY2"/>
<evidence type="ECO:0000256" key="3">
    <source>
        <dbReference type="ARBA" id="ARBA00022679"/>
    </source>
</evidence>
<dbReference type="KEGG" id="qsa:O6P43_016476"/>
<dbReference type="EMBL" id="JARAOO010000007">
    <property type="protein sequence ID" value="KAJ7961086.1"/>
    <property type="molecule type" value="Genomic_DNA"/>
</dbReference>
<proteinExistence type="inferred from homology"/>
<dbReference type="FunFam" id="3.40.50.2000:FF:000037">
    <property type="entry name" value="Glycosyltransferase"/>
    <property type="match status" value="1"/>
</dbReference>
<dbReference type="CDD" id="cd03784">
    <property type="entry name" value="GT1_Gtf-like"/>
    <property type="match status" value="1"/>
</dbReference>
<comment type="caution">
    <text evidence="6">The sequence shown here is derived from an EMBL/GenBank/DDBJ whole genome shotgun (WGS) entry which is preliminary data.</text>
</comment>
<evidence type="ECO:0000313" key="6">
    <source>
        <dbReference type="EMBL" id="KAJ7961086.1"/>
    </source>
</evidence>
<comment type="similarity">
    <text evidence="1 4">Belongs to the UDP-glycosyltransferase family.</text>
</comment>
<dbReference type="InterPro" id="IPR002213">
    <property type="entry name" value="UDP_glucos_trans"/>
</dbReference>
<dbReference type="InterPro" id="IPR035595">
    <property type="entry name" value="UDP_glycos_trans_CS"/>
</dbReference>
<dbReference type="PANTHER" id="PTHR48049">
    <property type="entry name" value="GLYCOSYLTRANSFERASE"/>
    <property type="match status" value="1"/>
</dbReference>
<evidence type="ECO:0000256" key="2">
    <source>
        <dbReference type="ARBA" id="ARBA00022676"/>
    </source>
</evidence>
<keyword evidence="2 4" id="KW-0328">Glycosyltransferase</keyword>
<dbReference type="Pfam" id="PF00201">
    <property type="entry name" value="UDPGT"/>
    <property type="match status" value="1"/>
</dbReference>
<keyword evidence="3 4" id="KW-0808">Transferase</keyword>
<evidence type="ECO:0000313" key="7">
    <source>
        <dbReference type="Proteomes" id="UP001163823"/>
    </source>
</evidence>
<name>A0AAD7LMY2_QUISA</name>
<evidence type="ECO:0000256" key="4">
    <source>
        <dbReference type="RuleBase" id="RU003718"/>
    </source>
</evidence>
<dbReference type="Proteomes" id="UP001163823">
    <property type="component" value="Chromosome 7"/>
</dbReference>
<keyword evidence="7" id="KW-1185">Reference proteome</keyword>
<dbReference type="EC" id="2.4.1.-" evidence="5"/>
<protein>
    <recommendedName>
        <fullName evidence="5">Glycosyltransferase</fullName>
        <ecNumber evidence="5">2.4.1.-</ecNumber>
    </recommendedName>
</protein>
<sequence>MAAAAPNHRLHIAFFPWLAFGHINPFFELAKLIAQKGHHISFISTPRNIQRLSQVPPQLADSIDLVSLPVIHNSNLPENAESTMDIPPDKTPYLGMLHDSLKEPLTQFLQTHSPDWILYDFSAGWLAAIVEDLGISHGYFSIIPCWNIGFNGRQMNGFQKPDISLPSAVSLKKYEVKKIMDLVKSFPKILDESATKSIASHSTCEVIFIRNCPEIEADWFDYTSKIFDKPVVPVGVVPPSVHITNKEKDEHFNKWLEIKEWLDQQDRGSVIYIAFGTESLPNQDEITMLAQGLELCGLPFFWALRKSNVASDQPNSDSVELPEGFEEQTKGRGIVWTSWAPQQRILGHNSIGGFVTHCGWSSVIEGIHYGRPLIMFPLTVEQSLNARILGEKKLGMEVPREDDGSFTGEVVAETLKLVLLDQDGKVYRDKVTEMSKVFGDKDKHEKYMGDLLEFFKNYRSLKRN</sequence>
<dbReference type="InterPro" id="IPR050481">
    <property type="entry name" value="UDP-glycosyltransf_plant"/>
</dbReference>
<dbReference type="PANTHER" id="PTHR48049:SF60">
    <property type="entry name" value="UDP-GLYCOSYLTRANSFERASE 91B1"/>
    <property type="match status" value="1"/>
</dbReference>
<organism evidence="6 7">
    <name type="scientific">Quillaja saponaria</name>
    <name type="common">Soap bark tree</name>
    <dbReference type="NCBI Taxonomy" id="32244"/>
    <lineage>
        <taxon>Eukaryota</taxon>
        <taxon>Viridiplantae</taxon>
        <taxon>Streptophyta</taxon>
        <taxon>Embryophyta</taxon>
        <taxon>Tracheophyta</taxon>
        <taxon>Spermatophyta</taxon>
        <taxon>Magnoliopsida</taxon>
        <taxon>eudicotyledons</taxon>
        <taxon>Gunneridae</taxon>
        <taxon>Pentapetalae</taxon>
        <taxon>rosids</taxon>
        <taxon>fabids</taxon>
        <taxon>Fabales</taxon>
        <taxon>Quillajaceae</taxon>
        <taxon>Quillaja</taxon>
    </lineage>
</organism>
<dbReference type="PROSITE" id="PS00375">
    <property type="entry name" value="UDPGT"/>
    <property type="match status" value="1"/>
</dbReference>
<evidence type="ECO:0000256" key="5">
    <source>
        <dbReference type="RuleBase" id="RU362057"/>
    </source>
</evidence>
<evidence type="ECO:0000256" key="1">
    <source>
        <dbReference type="ARBA" id="ARBA00009995"/>
    </source>
</evidence>
<dbReference type="Gene3D" id="3.40.50.2000">
    <property type="entry name" value="Glycogen Phosphorylase B"/>
    <property type="match status" value="2"/>
</dbReference>
<accession>A0AAD7LMY2</accession>
<gene>
    <name evidence="6" type="ORF">O6P43_016476</name>
</gene>
<dbReference type="SUPFAM" id="SSF53756">
    <property type="entry name" value="UDP-Glycosyltransferase/glycogen phosphorylase"/>
    <property type="match status" value="1"/>
</dbReference>